<dbReference type="PROSITE" id="PS50017">
    <property type="entry name" value="DEATH_DOMAIN"/>
    <property type="match status" value="3"/>
</dbReference>
<comment type="caution">
    <text evidence="2">The sequence shown here is derived from an EMBL/GenBank/DDBJ whole genome shotgun (WGS) entry which is preliminary data.</text>
</comment>
<feature type="domain" description="Death" evidence="1">
    <location>
        <begin position="404"/>
        <end position="474"/>
    </location>
</feature>
<dbReference type="OrthoDB" id="194775at2759"/>
<sequence>MLASVLYDIDLGHVAEKELYKGLRQHDLESTAALLSDNWQKLAPGLVKSQDIAYIMEQKGDSFQNCFRMLNIWRGRQIRADDGNLKETLFDSMCQCDLYREARQLYNGLDPYTLMELSLKLLFDWPLLASYFGYNKVELAEHMKSLNQAEMARKMLNEWLHANKDEDPRKTKEKLLEGFVTIRREDLVEWLQNRDDGVCEVRDLKQTTKKGPPPYPFSDFHIEVITDDNKLCQGLIKGLQLENKWKAEKGREAFFRLEYVLQHWWKKNYEESKTQMQEFKVLLVQHGREDLMDHIDKVPDRGMFDDTILNAVIFSARKDWRKLATELVMKQSDIDEKMKQDVLPDESLRTVFHIWYKQEQGCSKLGKLVKACRSIGQNTLAEEIEQGLTEVLLRRIAQRIELKSWQRLADHLLISPVRQDAFREKFKSLPDRVYHMLAYWSMIQPFGTDKVDGLASALHDVKLGYVAQTLLYRNFGGKDCEPVTGYVDPPKNVDPDRVGMFKGIQGVHNSSYMDAILFSLFAYNSVFDAILFHDESTNEDIIKVKDVLRTTIVNPLRR</sequence>
<evidence type="ECO:0000313" key="2">
    <source>
        <dbReference type="EMBL" id="PIK56821.1"/>
    </source>
</evidence>
<dbReference type="GO" id="GO:0007165">
    <property type="term" value="P:signal transduction"/>
    <property type="evidence" value="ECO:0007669"/>
    <property type="project" value="InterPro"/>
</dbReference>
<proteinExistence type="predicted"/>
<dbReference type="Pfam" id="PF00531">
    <property type="entry name" value="Death"/>
    <property type="match status" value="2"/>
</dbReference>
<evidence type="ECO:0000313" key="3">
    <source>
        <dbReference type="Proteomes" id="UP000230750"/>
    </source>
</evidence>
<gene>
    <name evidence="2" type="ORF">BSL78_06290</name>
</gene>
<dbReference type="InterPro" id="IPR011029">
    <property type="entry name" value="DEATH-like_dom_sf"/>
</dbReference>
<dbReference type="InterPro" id="IPR000488">
    <property type="entry name" value="Death_dom"/>
</dbReference>
<dbReference type="Proteomes" id="UP000230750">
    <property type="component" value="Unassembled WGS sequence"/>
</dbReference>
<dbReference type="CDD" id="cd01670">
    <property type="entry name" value="Death"/>
    <property type="match status" value="1"/>
</dbReference>
<dbReference type="Gene3D" id="1.10.533.10">
    <property type="entry name" value="Death Domain, Fas"/>
    <property type="match status" value="4"/>
</dbReference>
<name>A0A2G8L990_STIJA</name>
<dbReference type="SUPFAM" id="SSF47986">
    <property type="entry name" value="DEATH domain"/>
    <property type="match status" value="3"/>
</dbReference>
<reference evidence="2 3" key="1">
    <citation type="journal article" date="2017" name="PLoS Biol.">
        <title>The sea cucumber genome provides insights into morphological evolution and visceral regeneration.</title>
        <authorList>
            <person name="Zhang X."/>
            <person name="Sun L."/>
            <person name="Yuan J."/>
            <person name="Sun Y."/>
            <person name="Gao Y."/>
            <person name="Zhang L."/>
            <person name="Li S."/>
            <person name="Dai H."/>
            <person name="Hamel J.F."/>
            <person name="Liu C."/>
            <person name="Yu Y."/>
            <person name="Liu S."/>
            <person name="Lin W."/>
            <person name="Guo K."/>
            <person name="Jin S."/>
            <person name="Xu P."/>
            <person name="Storey K.B."/>
            <person name="Huan P."/>
            <person name="Zhang T."/>
            <person name="Zhou Y."/>
            <person name="Zhang J."/>
            <person name="Lin C."/>
            <person name="Li X."/>
            <person name="Xing L."/>
            <person name="Huo D."/>
            <person name="Sun M."/>
            <person name="Wang L."/>
            <person name="Mercier A."/>
            <person name="Li F."/>
            <person name="Yang H."/>
            <person name="Xiang J."/>
        </authorList>
    </citation>
    <scope>NUCLEOTIDE SEQUENCE [LARGE SCALE GENOMIC DNA]</scope>
    <source>
        <strain evidence="2">Shaxun</strain>
        <tissue evidence="2">Muscle</tissue>
    </source>
</reference>
<feature type="domain" description="Death" evidence="1">
    <location>
        <begin position="319"/>
        <end position="388"/>
    </location>
</feature>
<dbReference type="AlphaFoldDB" id="A0A2G8L990"/>
<organism evidence="2 3">
    <name type="scientific">Stichopus japonicus</name>
    <name type="common">Sea cucumber</name>
    <dbReference type="NCBI Taxonomy" id="307972"/>
    <lineage>
        <taxon>Eukaryota</taxon>
        <taxon>Metazoa</taxon>
        <taxon>Echinodermata</taxon>
        <taxon>Eleutherozoa</taxon>
        <taxon>Echinozoa</taxon>
        <taxon>Holothuroidea</taxon>
        <taxon>Aspidochirotacea</taxon>
        <taxon>Aspidochirotida</taxon>
        <taxon>Stichopodidae</taxon>
        <taxon>Apostichopus</taxon>
    </lineage>
</organism>
<protein>
    <recommendedName>
        <fullName evidence="1">Death domain-containing protein</fullName>
    </recommendedName>
</protein>
<dbReference type="EMBL" id="MRZV01000163">
    <property type="protein sequence ID" value="PIK56821.1"/>
    <property type="molecule type" value="Genomic_DNA"/>
</dbReference>
<accession>A0A2G8L990</accession>
<keyword evidence="3" id="KW-1185">Reference proteome</keyword>
<evidence type="ECO:0000259" key="1">
    <source>
        <dbReference type="PROSITE" id="PS50017"/>
    </source>
</evidence>
<dbReference type="Gene3D" id="3.90.70.10">
    <property type="entry name" value="Cysteine proteinases"/>
    <property type="match status" value="1"/>
</dbReference>
<dbReference type="STRING" id="307972.A0A2G8L990"/>
<feature type="domain" description="Death" evidence="1">
    <location>
        <begin position="124"/>
        <end position="195"/>
    </location>
</feature>